<comment type="caution">
    <text evidence="2">The sequence shown here is derived from an EMBL/GenBank/DDBJ whole genome shotgun (WGS) entry which is preliminary data.</text>
</comment>
<evidence type="ECO:0000313" key="3">
    <source>
        <dbReference type="Proteomes" id="UP000271683"/>
    </source>
</evidence>
<dbReference type="Proteomes" id="UP000271683">
    <property type="component" value="Unassembled WGS sequence"/>
</dbReference>
<reference evidence="2 3" key="1">
    <citation type="submission" date="2018-11" db="EMBL/GenBank/DDBJ databases">
        <title>Sequencing the genomes of 1000 actinobacteria strains.</title>
        <authorList>
            <person name="Klenk H.-P."/>
        </authorList>
    </citation>
    <scope>NUCLEOTIDE SEQUENCE [LARGE SCALE GENOMIC DNA]</scope>
    <source>
        <strain evidence="2 3">DSM 43634</strain>
    </source>
</reference>
<dbReference type="AlphaFoldDB" id="A0A3N1GBL2"/>
<gene>
    <name evidence="2" type="ORF">EDD30_0319</name>
</gene>
<proteinExistence type="predicted"/>
<evidence type="ECO:0000256" key="1">
    <source>
        <dbReference type="SAM" id="SignalP"/>
    </source>
</evidence>
<protein>
    <submittedName>
        <fullName evidence="2">Uncharacterized protein</fullName>
    </submittedName>
</protein>
<accession>A0A3N1GBL2</accession>
<keyword evidence="1" id="KW-0732">Signal</keyword>
<feature type="chain" id="PRO_5039495558" evidence="1">
    <location>
        <begin position="46"/>
        <end position="167"/>
    </location>
</feature>
<dbReference type="EMBL" id="RJKL01000001">
    <property type="protein sequence ID" value="ROP27633.1"/>
    <property type="molecule type" value="Genomic_DNA"/>
</dbReference>
<name>A0A3N1GBL2_9ACTN</name>
<organism evidence="2 3">
    <name type="scientific">Couchioplanes caeruleus</name>
    <dbReference type="NCBI Taxonomy" id="56438"/>
    <lineage>
        <taxon>Bacteria</taxon>
        <taxon>Bacillati</taxon>
        <taxon>Actinomycetota</taxon>
        <taxon>Actinomycetes</taxon>
        <taxon>Micromonosporales</taxon>
        <taxon>Micromonosporaceae</taxon>
        <taxon>Couchioplanes</taxon>
    </lineage>
</organism>
<sequence length="167" mass="17293">MLSIVSTPVSLRAWRRRMARFAAVAVTTTAILAALLAGGSGAASAAGARFVPEATDADWDGAVATVVFQEVEVALESGVTSISVKATADVDIVCTRGESTITIHRSATATEVDDYPISDDGTVAGIARLPLKVTGLQVPGYSCAAQRWSVTAVLEDFWTGATLVHKA</sequence>
<feature type="signal peptide" evidence="1">
    <location>
        <begin position="1"/>
        <end position="45"/>
    </location>
</feature>
<evidence type="ECO:0000313" key="2">
    <source>
        <dbReference type="EMBL" id="ROP27633.1"/>
    </source>
</evidence>